<evidence type="ECO:0000313" key="2">
    <source>
        <dbReference type="Proteomes" id="UP000814128"/>
    </source>
</evidence>
<organism evidence="1 2">
    <name type="scientific">Vararia minispora EC-137</name>
    <dbReference type="NCBI Taxonomy" id="1314806"/>
    <lineage>
        <taxon>Eukaryota</taxon>
        <taxon>Fungi</taxon>
        <taxon>Dikarya</taxon>
        <taxon>Basidiomycota</taxon>
        <taxon>Agaricomycotina</taxon>
        <taxon>Agaricomycetes</taxon>
        <taxon>Russulales</taxon>
        <taxon>Lachnocladiaceae</taxon>
        <taxon>Vararia</taxon>
    </lineage>
</organism>
<sequence>MANVQVPIEEDQMAAALLKLLRPVASSENDIHTLSTPEAFALVAYHCCASLQLLSKPLWLSMSIPFNRFFHTQGAVAGTFTAVGIVALIIIIFPTTMYIWRRHNRKFNEEIDKVAAAVATAGMNPDFLHDNYDY</sequence>
<reference evidence="1" key="1">
    <citation type="submission" date="2021-02" db="EMBL/GenBank/DDBJ databases">
        <authorList>
            <consortium name="DOE Joint Genome Institute"/>
            <person name="Ahrendt S."/>
            <person name="Looney B.P."/>
            <person name="Miyauchi S."/>
            <person name="Morin E."/>
            <person name="Drula E."/>
            <person name="Courty P.E."/>
            <person name="Chicoki N."/>
            <person name="Fauchery L."/>
            <person name="Kohler A."/>
            <person name="Kuo A."/>
            <person name="Labutti K."/>
            <person name="Pangilinan J."/>
            <person name="Lipzen A."/>
            <person name="Riley R."/>
            <person name="Andreopoulos W."/>
            <person name="He G."/>
            <person name="Johnson J."/>
            <person name="Barry K.W."/>
            <person name="Grigoriev I.V."/>
            <person name="Nagy L."/>
            <person name="Hibbett D."/>
            <person name="Henrissat B."/>
            <person name="Matheny P.B."/>
            <person name="Labbe J."/>
            <person name="Martin F."/>
        </authorList>
    </citation>
    <scope>NUCLEOTIDE SEQUENCE</scope>
    <source>
        <strain evidence="1">EC-137</strain>
    </source>
</reference>
<comment type="caution">
    <text evidence="1">The sequence shown here is derived from an EMBL/GenBank/DDBJ whole genome shotgun (WGS) entry which is preliminary data.</text>
</comment>
<proteinExistence type="predicted"/>
<accession>A0ACB8Q664</accession>
<dbReference type="EMBL" id="MU273944">
    <property type="protein sequence ID" value="KAI0027279.1"/>
    <property type="molecule type" value="Genomic_DNA"/>
</dbReference>
<keyword evidence="2" id="KW-1185">Reference proteome</keyword>
<evidence type="ECO:0000313" key="1">
    <source>
        <dbReference type="EMBL" id="KAI0027279.1"/>
    </source>
</evidence>
<protein>
    <submittedName>
        <fullName evidence="1">Uncharacterized protein</fullName>
    </submittedName>
</protein>
<name>A0ACB8Q664_9AGAM</name>
<dbReference type="Proteomes" id="UP000814128">
    <property type="component" value="Unassembled WGS sequence"/>
</dbReference>
<reference evidence="1" key="2">
    <citation type="journal article" date="2022" name="New Phytol.">
        <title>Evolutionary transition to the ectomycorrhizal habit in the genomes of a hyperdiverse lineage of mushroom-forming fungi.</title>
        <authorList>
            <person name="Looney B."/>
            <person name="Miyauchi S."/>
            <person name="Morin E."/>
            <person name="Drula E."/>
            <person name="Courty P.E."/>
            <person name="Kohler A."/>
            <person name="Kuo A."/>
            <person name="LaButti K."/>
            <person name="Pangilinan J."/>
            <person name="Lipzen A."/>
            <person name="Riley R."/>
            <person name="Andreopoulos W."/>
            <person name="He G."/>
            <person name="Johnson J."/>
            <person name="Nolan M."/>
            <person name="Tritt A."/>
            <person name="Barry K.W."/>
            <person name="Grigoriev I.V."/>
            <person name="Nagy L.G."/>
            <person name="Hibbett D."/>
            <person name="Henrissat B."/>
            <person name="Matheny P.B."/>
            <person name="Labbe J."/>
            <person name="Martin F.M."/>
        </authorList>
    </citation>
    <scope>NUCLEOTIDE SEQUENCE</scope>
    <source>
        <strain evidence="1">EC-137</strain>
    </source>
</reference>
<gene>
    <name evidence="1" type="ORF">K488DRAFT_91055</name>
</gene>